<protein>
    <recommendedName>
        <fullName evidence="4">Bacterial Ig domain-containing protein</fullName>
    </recommendedName>
</protein>
<dbReference type="AlphaFoldDB" id="A0A0R2BKY0"/>
<dbReference type="Pfam" id="PF17936">
    <property type="entry name" value="Big_6"/>
    <property type="match status" value="1"/>
</dbReference>
<evidence type="ECO:0000256" key="3">
    <source>
        <dbReference type="SAM" id="SignalP"/>
    </source>
</evidence>
<dbReference type="RefSeq" id="WP_056996467.1">
    <property type="nucleotide sequence ID" value="NZ_AYYR01000027.1"/>
</dbReference>
<dbReference type="PATRIC" id="fig|1423733.4.peg.1642"/>
<sequence>MNKGILIPAVAAVFALSSLPAQAKVKSVAAKIVTPTSASKVLTGKATPGAKVKVTRYKILYGSGTVNKKGRVRVSLKYKLKVGAHYRVTVSKKGYHSIKMYVGIPRKTTNNTVDSSSKQETQNVISNPTTTKTTELPTSVQPTSGDTVKIRQAKENYKAVSVKVAALQTEIAQLEQQMDKVDKESIQMQDDVIDYWLNYVENKNKMPSLDTIQNRVKALQVAVVTAKTAEEKTNAEYALSLEEENFSNTLQVMQDEIAAIKRVNHDPQHYQDLINEKNQEFTALTQQRDALNTQLTSLQSMKDTLLTTILTN</sequence>
<feature type="region of interest" description="Disordered" evidence="2">
    <location>
        <begin position="110"/>
        <end position="144"/>
    </location>
</feature>
<comment type="caution">
    <text evidence="5">The sequence shown here is derived from an EMBL/GenBank/DDBJ whole genome shotgun (WGS) entry which is preliminary data.</text>
</comment>
<feature type="domain" description="Bacterial Ig" evidence="4">
    <location>
        <begin position="36"/>
        <end position="94"/>
    </location>
</feature>
<accession>A0A0R2BKY0</accession>
<feature type="chain" id="PRO_5006415416" description="Bacterial Ig domain-containing protein" evidence="3">
    <location>
        <begin position="24"/>
        <end position="312"/>
    </location>
</feature>
<feature type="compositionally biased region" description="Polar residues" evidence="2">
    <location>
        <begin position="135"/>
        <end position="144"/>
    </location>
</feature>
<organism evidence="5 6">
    <name type="scientific">Secundilactobacillus collinoides DSM 20515 = JCM 1123</name>
    <dbReference type="NCBI Taxonomy" id="1423733"/>
    <lineage>
        <taxon>Bacteria</taxon>
        <taxon>Bacillati</taxon>
        <taxon>Bacillota</taxon>
        <taxon>Bacilli</taxon>
        <taxon>Lactobacillales</taxon>
        <taxon>Lactobacillaceae</taxon>
        <taxon>Secundilactobacillus</taxon>
    </lineage>
</organism>
<evidence type="ECO:0000313" key="6">
    <source>
        <dbReference type="Proteomes" id="UP000051845"/>
    </source>
</evidence>
<keyword evidence="3" id="KW-0732">Signal</keyword>
<evidence type="ECO:0000256" key="1">
    <source>
        <dbReference type="SAM" id="Coils"/>
    </source>
</evidence>
<dbReference type="Proteomes" id="UP000051845">
    <property type="component" value="Unassembled WGS sequence"/>
</dbReference>
<evidence type="ECO:0000256" key="2">
    <source>
        <dbReference type="SAM" id="MobiDB-lite"/>
    </source>
</evidence>
<reference evidence="5 6" key="1">
    <citation type="journal article" date="2015" name="Genome Announc.">
        <title>Expanding the biotechnology potential of lactobacilli through comparative genomics of 213 strains and associated genera.</title>
        <authorList>
            <person name="Sun Z."/>
            <person name="Harris H.M."/>
            <person name="McCann A."/>
            <person name="Guo C."/>
            <person name="Argimon S."/>
            <person name="Zhang W."/>
            <person name="Yang X."/>
            <person name="Jeffery I.B."/>
            <person name="Cooney J.C."/>
            <person name="Kagawa T.F."/>
            <person name="Liu W."/>
            <person name="Song Y."/>
            <person name="Salvetti E."/>
            <person name="Wrobel A."/>
            <person name="Rasinkangas P."/>
            <person name="Parkhill J."/>
            <person name="Rea M.C."/>
            <person name="O'Sullivan O."/>
            <person name="Ritari J."/>
            <person name="Douillard F.P."/>
            <person name="Paul Ross R."/>
            <person name="Yang R."/>
            <person name="Briner A.E."/>
            <person name="Felis G.E."/>
            <person name="de Vos W.M."/>
            <person name="Barrangou R."/>
            <person name="Klaenhammer T.R."/>
            <person name="Caufield P.W."/>
            <person name="Cui Y."/>
            <person name="Zhang H."/>
            <person name="O'Toole P.W."/>
        </authorList>
    </citation>
    <scope>NUCLEOTIDE SEQUENCE [LARGE SCALE GENOMIC DNA]</scope>
    <source>
        <strain evidence="5 6">DSM 20515</strain>
    </source>
</reference>
<feature type="compositionally biased region" description="Polar residues" evidence="2">
    <location>
        <begin position="110"/>
        <end position="128"/>
    </location>
</feature>
<evidence type="ECO:0000259" key="4">
    <source>
        <dbReference type="Pfam" id="PF17936"/>
    </source>
</evidence>
<feature type="signal peptide" evidence="3">
    <location>
        <begin position="1"/>
        <end position="23"/>
    </location>
</feature>
<dbReference type="EMBL" id="AYYR01000027">
    <property type="protein sequence ID" value="KRM76454.1"/>
    <property type="molecule type" value="Genomic_DNA"/>
</dbReference>
<gene>
    <name evidence="5" type="ORF">FC82_GL001561</name>
</gene>
<proteinExistence type="predicted"/>
<name>A0A0R2BKY0_SECCO</name>
<dbReference type="InterPro" id="IPR041498">
    <property type="entry name" value="Big_6"/>
</dbReference>
<feature type="coiled-coil region" evidence="1">
    <location>
        <begin position="150"/>
        <end position="191"/>
    </location>
</feature>
<evidence type="ECO:0000313" key="5">
    <source>
        <dbReference type="EMBL" id="KRM76454.1"/>
    </source>
</evidence>
<keyword evidence="1" id="KW-0175">Coiled coil</keyword>